<comment type="caution">
    <text evidence="4">The sequence shown here is derived from an EMBL/GenBank/DDBJ whole genome shotgun (WGS) entry which is preliminary data.</text>
</comment>
<evidence type="ECO:0000256" key="2">
    <source>
        <dbReference type="SAM" id="Phobius"/>
    </source>
</evidence>
<accession>A0A9X0B9Z1</accession>
<feature type="transmembrane region" description="Helical" evidence="2">
    <location>
        <begin position="163"/>
        <end position="185"/>
    </location>
</feature>
<proteinExistence type="predicted"/>
<protein>
    <submittedName>
        <fullName evidence="4">Uncharacterized protein</fullName>
    </submittedName>
</protein>
<feature type="chain" id="PRO_5040762237" evidence="3">
    <location>
        <begin position="22"/>
        <end position="280"/>
    </location>
</feature>
<evidence type="ECO:0000313" key="5">
    <source>
        <dbReference type="Proteomes" id="UP001147747"/>
    </source>
</evidence>
<dbReference type="OrthoDB" id="4359806at2759"/>
<gene>
    <name evidence="4" type="ORF">N7509_005316</name>
</gene>
<keyword evidence="2" id="KW-1133">Transmembrane helix</keyword>
<feature type="signal peptide" evidence="3">
    <location>
        <begin position="1"/>
        <end position="21"/>
    </location>
</feature>
<reference evidence="4" key="2">
    <citation type="journal article" date="2023" name="IMA Fungus">
        <title>Comparative genomic study of the Penicillium genus elucidates a diverse pangenome and 15 lateral gene transfer events.</title>
        <authorList>
            <person name="Petersen C."/>
            <person name="Sorensen T."/>
            <person name="Nielsen M.R."/>
            <person name="Sondergaard T.E."/>
            <person name="Sorensen J.L."/>
            <person name="Fitzpatrick D.A."/>
            <person name="Frisvad J.C."/>
            <person name="Nielsen K.L."/>
        </authorList>
    </citation>
    <scope>NUCLEOTIDE SEQUENCE</scope>
    <source>
        <strain evidence="4">IBT 29677</strain>
    </source>
</reference>
<dbReference type="AlphaFoldDB" id="A0A9X0B9Z1"/>
<evidence type="ECO:0000313" key="4">
    <source>
        <dbReference type="EMBL" id="KAJ5397203.1"/>
    </source>
</evidence>
<evidence type="ECO:0000256" key="3">
    <source>
        <dbReference type="SAM" id="SignalP"/>
    </source>
</evidence>
<keyword evidence="5" id="KW-1185">Reference proteome</keyword>
<reference evidence="4" key="1">
    <citation type="submission" date="2022-12" db="EMBL/GenBank/DDBJ databases">
        <authorList>
            <person name="Petersen C."/>
        </authorList>
    </citation>
    <scope>NUCLEOTIDE SEQUENCE</scope>
    <source>
        <strain evidence="4">IBT 29677</strain>
    </source>
</reference>
<feature type="region of interest" description="Disordered" evidence="1">
    <location>
        <begin position="235"/>
        <end position="280"/>
    </location>
</feature>
<evidence type="ECO:0000256" key="1">
    <source>
        <dbReference type="SAM" id="MobiDB-lite"/>
    </source>
</evidence>
<keyword evidence="3" id="KW-0732">Signal</keyword>
<dbReference type="RefSeq" id="XP_056489255.1">
    <property type="nucleotide sequence ID" value="XM_056629953.1"/>
</dbReference>
<name>A0A9X0B9Z1_9EURO</name>
<keyword evidence="2" id="KW-0812">Transmembrane</keyword>
<organism evidence="4 5">
    <name type="scientific">Penicillium cosmopolitanum</name>
    <dbReference type="NCBI Taxonomy" id="1131564"/>
    <lineage>
        <taxon>Eukaryota</taxon>
        <taxon>Fungi</taxon>
        <taxon>Dikarya</taxon>
        <taxon>Ascomycota</taxon>
        <taxon>Pezizomycotina</taxon>
        <taxon>Eurotiomycetes</taxon>
        <taxon>Eurotiomycetidae</taxon>
        <taxon>Eurotiales</taxon>
        <taxon>Aspergillaceae</taxon>
        <taxon>Penicillium</taxon>
    </lineage>
</organism>
<feature type="compositionally biased region" description="Basic and acidic residues" evidence="1">
    <location>
        <begin position="271"/>
        <end position="280"/>
    </location>
</feature>
<dbReference type="GeneID" id="81368933"/>
<dbReference type="EMBL" id="JAPZBU010000006">
    <property type="protein sequence ID" value="KAJ5397203.1"/>
    <property type="molecule type" value="Genomic_DNA"/>
</dbReference>
<sequence length="280" mass="30758">MRIHHLLAVALLPLASATTSASSSSSTATSEQEQHFTINYGGSHQTLDLMRSIASAKKANDPIATDLAQKLRDLRAQPVKKFPYNVVCETSTDISAEIYPLDPSNLHPQIAWAAAEIEALFTGQPYPGDYNMPKHPDGFRVVRADLDQLPRGGLRAILGRSRFAWLMGWCFFAPGVILEMLGLFAGEGERECKDPEVYLSHKGEDIIFTAHLLGSAEIGTNLFFKAVARKQVKEDVQGEENPNNGWIGVDYHQHPDGTRDSSGYQLGPNGRDGKPTKDEL</sequence>
<keyword evidence="2" id="KW-0472">Membrane</keyword>
<dbReference type="Proteomes" id="UP001147747">
    <property type="component" value="Unassembled WGS sequence"/>
</dbReference>